<feature type="active site" description="Proton donor" evidence="4">
    <location>
        <position position="160"/>
    </location>
</feature>
<feature type="active site" description="Nucleophile" evidence="4">
    <location>
        <position position="264"/>
    </location>
</feature>
<name>A0A060HQZ8_RHIET</name>
<dbReference type="AlphaFoldDB" id="A0A060HQZ8"/>
<evidence type="ECO:0000313" key="8">
    <source>
        <dbReference type="Proteomes" id="UP000027180"/>
    </source>
</evidence>
<evidence type="ECO:0000256" key="1">
    <source>
        <dbReference type="ARBA" id="ARBA00007754"/>
    </source>
</evidence>
<comment type="similarity">
    <text evidence="1 4">Belongs to the glycosyl hydrolase 26 family.</text>
</comment>
<feature type="chain" id="PRO_5001586573" evidence="5">
    <location>
        <begin position="23"/>
        <end position="323"/>
    </location>
</feature>
<dbReference type="PROSITE" id="PS51764">
    <property type="entry name" value="GH26"/>
    <property type="match status" value="1"/>
</dbReference>
<proteinExistence type="inferred from homology"/>
<evidence type="ECO:0000256" key="2">
    <source>
        <dbReference type="ARBA" id="ARBA00022801"/>
    </source>
</evidence>
<keyword evidence="3 4" id="KW-0326">Glycosidase</keyword>
<dbReference type="KEGG" id="rei:IE4771_CH00078"/>
<dbReference type="Pfam" id="PF02156">
    <property type="entry name" value="Glyco_hydro_26"/>
    <property type="match status" value="1"/>
</dbReference>
<reference evidence="7 8" key="1">
    <citation type="submission" date="2013-12" db="EMBL/GenBank/DDBJ databases">
        <title>Complete genome sequence of Rhizobium etli bv. mimosae IE4771.</title>
        <authorList>
            <person name="Bustos P."/>
            <person name="Santamaria R.I."/>
            <person name="Lozano L."/>
            <person name="Ormeno-Orrillo E."/>
            <person name="Rogel M.A."/>
            <person name="Romero D."/>
            <person name="Cevallos M.A."/>
            <person name="Martinez-Romero E."/>
            <person name="Gonzalez V."/>
        </authorList>
    </citation>
    <scope>NUCLEOTIDE SEQUENCE [LARGE SCALE GENOMIC DNA]</scope>
    <source>
        <strain evidence="7 8">IE4771</strain>
    </source>
</reference>
<dbReference type="Proteomes" id="UP000027180">
    <property type="component" value="Chromosome"/>
</dbReference>
<dbReference type="Gene3D" id="3.20.20.80">
    <property type="entry name" value="Glycosidases"/>
    <property type="match status" value="1"/>
</dbReference>
<evidence type="ECO:0000259" key="6">
    <source>
        <dbReference type="PROSITE" id="PS51764"/>
    </source>
</evidence>
<evidence type="ECO:0000256" key="5">
    <source>
        <dbReference type="SAM" id="SignalP"/>
    </source>
</evidence>
<dbReference type="PANTHER" id="PTHR40079:SF4">
    <property type="entry name" value="GH26 DOMAIN-CONTAINING PROTEIN-RELATED"/>
    <property type="match status" value="1"/>
</dbReference>
<evidence type="ECO:0000256" key="4">
    <source>
        <dbReference type="PROSITE-ProRule" id="PRU01100"/>
    </source>
</evidence>
<protein>
    <submittedName>
        <fullName evidence="7">Endoglucanase protein</fullName>
        <ecNumber evidence="7">3.2.1.4</ecNumber>
    </submittedName>
</protein>
<gene>
    <name evidence="7" type="ORF">IE4771_CH00078</name>
</gene>
<accession>A0A060HQZ8</accession>
<dbReference type="EMBL" id="CP006986">
    <property type="protein sequence ID" value="AIC25253.1"/>
    <property type="molecule type" value="Genomic_DNA"/>
</dbReference>
<dbReference type="InterPro" id="IPR000805">
    <property type="entry name" value="Glyco_hydro_26"/>
</dbReference>
<dbReference type="GO" id="GO:0016985">
    <property type="term" value="F:mannan endo-1,4-beta-mannosidase activity"/>
    <property type="evidence" value="ECO:0007669"/>
    <property type="project" value="InterPro"/>
</dbReference>
<dbReference type="HOGENOM" id="CLU_064938_0_0_5"/>
<evidence type="ECO:0000256" key="3">
    <source>
        <dbReference type="ARBA" id="ARBA00023295"/>
    </source>
</evidence>
<dbReference type="OrthoDB" id="9816550at2"/>
<feature type="signal peptide" evidence="5">
    <location>
        <begin position="1"/>
        <end position="22"/>
    </location>
</feature>
<keyword evidence="5" id="KW-0732">Signal</keyword>
<dbReference type="InterPro" id="IPR022790">
    <property type="entry name" value="GH26_dom"/>
</dbReference>
<dbReference type="EC" id="3.2.1.4" evidence="7"/>
<dbReference type="SUPFAM" id="SSF51445">
    <property type="entry name" value="(Trans)glycosidases"/>
    <property type="match status" value="1"/>
</dbReference>
<organism evidence="7 8">
    <name type="scientific">Rhizobium etli bv. mimosae str. IE4771</name>
    <dbReference type="NCBI Taxonomy" id="1432050"/>
    <lineage>
        <taxon>Bacteria</taxon>
        <taxon>Pseudomonadati</taxon>
        <taxon>Pseudomonadota</taxon>
        <taxon>Alphaproteobacteria</taxon>
        <taxon>Hyphomicrobiales</taxon>
        <taxon>Rhizobiaceae</taxon>
        <taxon>Rhizobium/Agrobacterium group</taxon>
        <taxon>Rhizobium</taxon>
    </lineage>
</organism>
<dbReference type="RefSeq" id="WP_038685961.1">
    <property type="nucleotide sequence ID" value="NZ_CP006986.1"/>
</dbReference>
<evidence type="ECO:0000313" key="7">
    <source>
        <dbReference type="EMBL" id="AIC25253.1"/>
    </source>
</evidence>
<dbReference type="GO" id="GO:0008810">
    <property type="term" value="F:cellulase activity"/>
    <property type="evidence" value="ECO:0007669"/>
    <property type="project" value="UniProtKB-EC"/>
</dbReference>
<dbReference type="InterPro" id="IPR017853">
    <property type="entry name" value="GH"/>
</dbReference>
<dbReference type="PANTHER" id="PTHR40079">
    <property type="entry name" value="MANNAN ENDO-1,4-BETA-MANNOSIDASE E-RELATED"/>
    <property type="match status" value="1"/>
</dbReference>
<feature type="domain" description="GH26" evidence="6">
    <location>
        <begin position="9"/>
        <end position="323"/>
    </location>
</feature>
<keyword evidence="2 4" id="KW-0378">Hydrolase</keyword>
<sequence length="323" mass="36634">MKKLMKNHLSTAALALLLLCVADLPGRSEVQYAGIAPNQASSMRTIIDKRPVVHADGIKFGAYDPHGDFGAQTNVSTEALFLPWEDVDLETLRVADAYAQARGRNLLITVEPWSWDVDWRLTSDQLRRKVLRGDYDVNMRAIAQMISQLRSPVIVRWGQEMEDKSGRFSWSGWNPADYIAAYKRMMDIVRDEAPGTELMWSPKGEPGLDAYYPGDDYVDLVGVSVFGLQRYDELTYNKHRTFSEALKQGYDLVAGYGKPIWVAELGYEGGDAYMRPWIETATLKQSAFPNLQEVVYFNDRDVHAWPFNLGRPDWRVVESLAAN</sequence>
<dbReference type="GO" id="GO:0006080">
    <property type="term" value="P:substituted mannan metabolic process"/>
    <property type="evidence" value="ECO:0007669"/>
    <property type="project" value="InterPro"/>
</dbReference>